<dbReference type="WBParaSite" id="JU765_v2.g18567.t1">
    <property type="protein sequence ID" value="JU765_v2.g18567.t1"/>
    <property type="gene ID" value="JU765_v2.g18567"/>
</dbReference>
<organism evidence="1 2">
    <name type="scientific">Panagrolaimus sp. JU765</name>
    <dbReference type="NCBI Taxonomy" id="591449"/>
    <lineage>
        <taxon>Eukaryota</taxon>
        <taxon>Metazoa</taxon>
        <taxon>Ecdysozoa</taxon>
        <taxon>Nematoda</taxon>
        <taxon>Chromadorea</taxon>
        <taxon>Rhabditida</taxon>
        <taxon>Tylenchina</taxon>
        <taxon>Panagrolaimomorpha</taxon>
        <taxon>Panagrolaimoidea</taxon>
        <taxon>Panagrolaimidae</taxon>
        <taxon>Panagrolaimus</taxon>
    </lineage>
</organism>
<protein>
    <submittedName>
        <fullName evidence="2">Uncharacterized protein</fullName>
    </submittedName>
</protein>
<proteinExistence type="predicted"/>
<sequence length="221" mass="25206">MKDGSKKKKIDDGRNAHDAVIAEIKTERHKLRTKKDNIKKFLEEKTDYFWKLVVFFQKLVTEMLADPLKCENKRFQALDELIKILTICCVNSVVSEKSTPTLLFGECRFSPIPQLLTRILESGERIPTNSKVLLLGLIAGFSTRNKGVAMLAGTPLLVDRIALCLTSEDESIRNAAVSTVIVLSKHAKFLKVGFYLHFKRKKIGMSKWDKQNHIFNNQIRT</sequence>
<evidence type="ECO:0000313" key="1">
    <source>
        <dbReference type="Proteomes" id="UP000887576"/>
    </source>
</evidence>
<dbReference type="Proteomes" id="UP000887576">
    <property type="component" value="Unplaced"/>
</dbReference>
<accession>A0AC34QR94</accession>
<evidence type="ECO:0000313" key="2">
    <source>
        <dbReference type="WBParaSite" id="JU765_v2.g18567.t1"/>
    </source>
</evidence>
<reference evidence="2" key="1">
    <citation type="submission" date="2022-11" db="UniProtKB">
        <authorList>
            <consortium name="WormBaseParasite"/>
        </authorList>
    </citation>
    <scope>IDENTIFICATION</scope>
</reference>
<name>A0AC34QR94_9BILA</name>